<evidence type="ECO:0000313" key="3">
    <source>
        <dbReference type="Proteomes" id="UP000215144"/>
    </source>
</evidence>
<name>A0A239X9N7_STRAI</name>
<keyword evidence="1" id="KW-1133">Transmembrane helix</keyword>
<dbReference type="RefSeq" id="WP_017770777.1">
    <property type="nucleotide sequence ID" value="NZ_LT906454.1"/>
</dbReference>
<reference evidence="2 3" key="1">
    <citation type="submission" date="2017-06" db="EMBL/GenBank/DDBJ databases">
        <authorList>
            <consortium name="Pathogen Informatics"/>
        </authorList>
    </citation>
    <scope>NUCLEOTIDE SEQUENCE [LARGE SCALE GENOMIC DNA]</scope>
    <source>
        <strain evidence="2 3">NCTC11291</strain>
    </source>
</reference>
<evidence type="ECO:0000256" key="1">
    <source>
        <dbReference type="SAM" id="Phobius"/>
    </source>
</evidence>
<organism evidence="2 3">
    <name type="scientific">Streptococcus acidominimus</name>
    <dbReference type="NCBI Taxonomy" id="1326"/>
    <lineage>
        <taxon>Bacteria</taxon>
        <taxon>Bacillati</taxon>
        <taxon>Bacillota</taxon>
        <taxon>Bacilli</taxon>
        <taxon>Lactobacillales</taxon>
        <taxon>Streptococcaceae</taxon>
        <taxon>Streptococcus</taxon>
    </lineage>
</organism>
<feature type="transmembrane region" description="Helical" evidence="1">
    <location>
        <begin position="14"/>
        <end position="36"/>
    </location>
</feature>
<evidence type="ECO:0000313" key="2">
    <source>
        <dbReference type="EMBL" id="SNV42758.1"/>
    </source>
</evidence>
<dbReference type="Proteomes" id="UP000215144">
    <property type="component" value="Chromosome 1"/>
</dbReference>
<keyword evidence="1" id="KW-0812">Transmembrane</keyword>
<accession>A0A239X9N7</accession>
<sequence length="56" mass="6714">MTILTDLMNYITQATLYTILFLVWAYAWVAMIKWFLIKAKMALHLLFPSAKWFQDK</sequence>
<dbReference type="KEGG" id="saco:SAME_01584"/>
<gene>
    <name evidence="2" type="ORF">SAMEA4504048_01584</name>
</gene>
<proteinExistence type="predicted"/>
<protein>
    <submittedName>
        <fullName evidence="2">Uncharacterized protein</fullName>
    </submittedName>
</protein>
<keyword evidence="1" id="KW-0472">Membrane</keyword>
<dbReference type="AlphaFoldDB" id="A0A239X9N7"/>
<dbReference type="EMBL" id="LT906454">
    <property type="protein sequence ID" value="SNV42758.1"/>
    <property type="molecule type" value="Genomic_DNA"/>
</dbReference>